<organism evidence="8 9">
    <name type="scientific">Coniosporium apollinis</name>
    <dbReference type="NCBI Taxonomy" id="61459"/>
    <lineage>
        <taxon>Eukaryota</taxon>
        <taxon>Fungi</taxon>
        <taxon>Dikarya</taxon>
        <taxon>Ascomycota</taxon>
        <taxon>Pezizomycotina</taxon>
        <taxon>Dothideomycetes</taxon>
        <taxon>Dothideomycetes incertae sedis</taxon>
        <taxon>Coniosporium</taxon>
    </lineage>
</organism>
<dbReference type="Pfam" id="PF16499">
    <property type="entry name" value="Melibiase_2"/>
    <property type="match status" value="1"/>
</dbReference>
<dbReference type="Proteomes" id="UP001172684">
    <property type="component" value="Unassembled WGS sequence"/>
</dbReference>
<reference evidence="8" key="1">
    <citation type="submission" date="2022-10" db="EMBL/GenBank/DDBJ databases">
        <title>Culturing micro-colonial fungi from biological soil crusts in the Mojave desert and describing Neophaeococcomyces mojavensis, and introducing the new genera and species Taxawa tesnikishii.</title>
        <authorList>
            <person name="Kurbessoian T."/>
            <person name="Stajich J.E."/>
        </authorList>
    </citation>
    <scope>NUCLEOTIDE SEQUENCE</scope>
    <source>
        <strain evidence="8">TK_1</strain>
    </source>
</reference>
<protein>
    <recommendedName>
        <fullName evidence="3 6">Alpha-galactosidase</fullName>
        <ecNumber evidence="3 6">3.2.1.22</ecNumber>
    </recommendedName>
    <alternativeName>
        <fullName evidence="6">Melibiase</fullName>
    </alternativeName>
</protein>
<dbReference type="InterPro" id="IPR002241">
    <property type="entry name" value="Glyco_hydro_27"/>
</dbReference>
<dbReference type="PRINTS" id="PR00740">
    <property type="entry name" value="GLHYDRLASE27"/>
</dbReference>
<keyword evidence="7" id="KW-0732">Signal</keyword>
<dbReference type="EMBL" id="JAPDRL010000047">
    <property type="protein sequence ID" value="KAJ9662836.1"/>
    <property type="molecule type" value="Genomic_DNA"/>
</dbReference>
<dbReference type="Gene3D" id="3.20.20.70">
    <property type="entry name" value="Aldolase class I"/>
    <property type="match status" value="1"/>
</dbReference>
<evidence type="ECO:0000256" key="2">
    <source>
        <dbReference type="ARBA" id="ARBA00009743"/>
    </source>
</evidence>
<evidence type="ECO:0000256" key="6">
    <source>
        <dbReference type="RuleBase" id="RU361168"/>
    </source>
</evidence>
<accession>A0ABQ9NNI6</accession>
<name>A0ABQ9NNI6_9PEZI</name>
<evidence type="ECO:0000256" key="1">
    <source>
        <dbReference type="ARBA" id="ARBA00001255"/>
    </source>
</evidence>
<evidence type="ECO:0000256" key="7">
    <source>
        <dbReference type="SAM" id="SignalP"/>
    </source>
</evidence>
<evidence type="ECO:0000256" key="5">
    <source>
        <dbReference type="ARBA" id="ARBA00023295"/>
    </source>
</evidence>
<dbReference type="EC" id="3.2.1.22" evidence="3 6"/>
<comment type="caution">
    <text evidence="8">The sequence shown here is derived from an EMBL/GenBank/DDBJ whole genome shotgun (WGS) entry which is preliminary data.</text>
</comment>
<dbReference type="InterPro" id="IPR013785">
    <property type="entry name" value="Aldolase_TIM"/>
</dbReference>
<proteinExistence type="inferred from homology"/>
<evidence type="ECO:0000313" key="8">
    <source>
        <dbReference type="EMBL" id="KAJ9662836.1"/>
    </source>
</evidence>
<evidence type="ECO:0000313" key="9">
    <source>
        <dbReference type="Proteomes" id="UP001172684"/>
    </source>
</evidence>
<keyword evidence="4 6" id="KW-0378">Hydrolase</keyword>
<dbReference type="PANTHER" id="PTHR11452:SF75">
    <property type="entry name" value="ALPHA-GALACTOSIDASE MEL1"/>
    <property type="match status" value="1"/>
</dbReference>
<sequence>MTVQRMLNAALLFVSGVLAANGVGGIKNGLTRTPQMGWRMVDVGLRDAGHHYVVLDDCWSQGRSENGRLVANSTRFPKRMRHVTDRIHELGMGFGMYSSAGSLTCARYEASLGYEDIDAQTLADWGVDYLKYGNCFNEGKRARR</sequence>
<keyword evidence="5 6" id="KW-0326">Glycosidase</keyword>
<keyword evidence="9" id="KW-1185">Reference proteome</keyword>
<dbReference type="PANTHER" id="PTHR11452">
    <property type="entry name" value="ALPHA-GALACTOSIDASE/ALPHA-N-ACETYLGALACTOSAMINIDASE"/>
    <property type="match status" value="1"/>
</dbReference>
<dbReference type="SUPFAM" id="SSF51445">
    <property type="entry name" value="(Trans)glycosidases"/>
    <property type="match status" value="1"/>
</dbReference>
<dbReference type="InterPro" id="IPR017853">
    <property type="entry name" value="GH"/>
</dbReference>
<comment type="catalytic activity">
    <reaction evidence="1 6">
        <text>Hydrolysis of terminal, non-reducing alpha-D-galactose residues in alpha-D-galactosides, including galactose oligosaccharides, galactomannans and galactolipids.</text>
        <dbReference type="EC" id="3.2.1.22"/>
    </reaction>
</comment>
<gene>
    <name evidence="8" type="ORF">H2201_005917</name>
</gene>
<feature type="signal peptide" evidence="7">
    <location>
        <begin position="1"/>
        <end position="19"/>
    </location>
</feature>
<keyword evidence="6" id="KW-1015">Disulfide bond</keyword>
<evidence type="ECO:0000256" key="4">
    <source>
        <dbReference type="ARBA" id="ARBA00022801"/>
    </source>
</evidence>
<evidence type="ECO:0000256" key="3">
    <source>
        <dbReference type="ARBA" id="ARBA00012755"/>
    </source>
</evidence>
<comment type="similarity">
    <text evidence="2 6">Belongs to the glycosyl hydrolase 27 family.</text>
</comment>
<feature type="chain" id="PRO_5045789432" description="Alpha-galactosidase" evidence="7">
    <location>
        <begin position="20"/>
        <end position="144"/>
    </location>
</feature>